<evidence type="ECO:0000313" key="15">
    <source>
        <dbReference type="EMBL" id="KAF3457109.1"/>
    </source>
</evidence>
<evidence type="ECO:0000256" key="9">
    <source>
        <dbReference type="ARBA" id="ARBA00023157"/>
    </source>
</evidence>
<dbReference type="GO" id="GO:0006869">
    <property type="term" value="P:lipid transport"/>
    <property type="evidence" value="ECO:0007669"/>
    <property type="project" value="InterPro"/>
</dbReference>
<reference evidence="15" key="1">
    <citation type="submission" date="2020-03" db="EMBL/GenBank/DDBJ databases">
        <title>A high-quality chromosome-level genome assembly of a woody plant with both climbing and erect habits, Rhamnella rubrinervis.</title>
        <authorList>
            <person name="Lu Z."/>
            <person name="Yang Y."/>
            <person name="Zhu X."/>
            <person name="Sun Y."/>
        </authorList>
    </citation>
    <scope>NUCLEOTIDE SEQUENCE</scope>
    <source>
        <strain evidence="15">BYM</strain>
        <tissue evidence="15">Leaf</tissue>
    </source>
</reference>
<accession>A0A8K0HSZ6</accession>
<dbReference type="PRINTS" id="PR00382">
    <property type="entry name" value="LIPIDTRNSFER"/>
</dbReference>
<feature type="compositionally biased region" description="Low complexity" evidence="12">
    <location>
        <begin position="124"/>
        <end position="149"/>
    </location>
</feature>
<feature type="signal peptide" evidence="13">
    <location>
        <begin position="1"/>
        <end position="18"/>
    </location>
</feature>
<feature type="chain" id="PRO_5035428059" description="Bifunctional inhibitor/plant lipid transfer protein/seed storage helical domain-containing protein" evidence="13">
    <location>
        <begin position="19"/>
        <end position="226"/>
    </location>
</feature>
<sequence length="226" mass="22153">MPLPRLITVLAAATVLLAVPVFGQISTPCSASVLTTSFTPCMNYLTNSSGNGGSPTAECCNSLKSLSSSGMDCLCLIVTGSVPFQIPINRSVAISLPRACKMSGVPVQCKASGSPLPAPGPGSLGPSPSSGASPLSPGASPSASPTASSVPEGPKSPALAPESDTTPLLTPPSPTAGTGSGSGGSEAPTATPGLRPVLTPSAAMPSYPVSPSVLLFAFGFLAVKLF</sequence>
<keyword evidence="6" id="KW-0336">GPI-anchor</keyword>
<dbReference type="CDD" id="cd00010">
    <property type="entry name" value="AAI_LTSS"/>
    <property type="match status" value="1"/>
</dbReference>
<dbReference type="GO" id="GO:0008289">
    <property type="term" value="F:lipid binding"/>
    <property type="evidence" value="ECO:0007669"/>
    <property type="project" value="UniProtKB-KW"/>
</dbReference>
<dbReference type="OrthoDB" id="1193783at2759"/>
<dbReference type="Gene3D" id="1.10.110.10">
    <property type="entry name" value="Plant lipid-transfer and hydrophobic proteins"/>
    <property type="match status" value="1"/>
</dbReference>
<dbReference type="Proteomes" id="UP000796880">
    <property type="component" value="Unassembled WGS sequence"/>
</dbReference>
<keyword evidence="16" id="KW-1185">Reference proteome</keyword>
<evidence type="ECO:0000259" key="14">
    <source>
        <dbReference type="SMART" id="SM00499"/>
    </source>
</evidence>
<evidence type="ECO:0000256" key="11">
    <source>
        <dbReference type="ARBA" id="ARBA00023288"/>
    </source>
</evidence>
<dbReference type="InterPro" id="IPR016140">
    <property type="entry name" value="Bifunc_inhib/LTP/seed_store"/>
</dbReference>
<evidence type="ECO:0000256" key="3">
    <source>
        <dbReference type="ARBA" id="ARBA00009748"/>
    </source>
</evidence>
<evidence type="ECO:0000256" key="4">
    <source>
        <dbReference type="ARBA" id="ARBA00022448"/>
    </source>
</evidence>
<dbReference type="SMART" id="SM00499">
    <property type="entry name" value="AAI"/>
    <property type="match status" value="1"/>
</dbReference>
<comment type="subcellular location">
    <subcellularLocation>
        <location evidence="2">Cell membrane</location>
        <topology evidence="2">Lipid-anchor</topology>
        <topology evidence="2">GPI-anchor</topology>
    </subcellularLocation>
</comment>
<keyword evidence="11" id="KW-0449">Lipoprotein</keyword>
<evidence type="ECO:0000256" key="12">
    <source>
        <dbReference type="SAM" id="MobiDB-lite"/>
    </source>
</evidence>
<dbReference type="GO" id="GO:0005886">
    <property type="term" value="C:plasma membrane"/>
    <property type="evidence" value="ECO:0007669"/>
    <property type="project" value="UniProtKB-SubCell"/>
</dbReference>
<comment type="caution">
    <text evidence="15">The sequence shown here is derived from an EMBL/GenBank/DDBJ whole genome shotgun (WGS) entry which is preliminary data.</text>
</comment>
<dbReference type="GO" id="GO:0098552">
    <property type="term" value="C:side of membrane"/>
    <property type="evidence" value="ECO:0007669"/>
    <property type="project" value="UniProtKB-KW"/>
</dbReference>
<evidence type="ECO:0000256" key="1">
    <source>
        <dbReference type="ARBA" id="ARBA00003211"/>
    </source>
</evidence>
<dbReference type="Pfam" id="PF14368">
    <property type="entry name" value="LTP_2"/>
    <property type="match status" value="1"/>
</dbReference>
<dbReference type="PANTHER" id="PTHR33044">
    <property type="entry name" value="BIFUNCTIONAL INHIBITOR/LIPID-TRANSFER PROTEIN/SEED STORAGE 2S ALBUMIN SUPERFAMILY PROTEIN-RELATED"/>
    <property type="match status" value="1"/>
</dbReference>
<keyword evidence="9" id="KW-1015">Disulfide bond</keyword>
<dbReference type="AlphaFoldDB" id="A0A8K0HSZ6"/>
<dbReference type="InterPro" id="IPR000528">
    <property type="entry name" value="Plant_nsLTP"/>
</dbReference>
<proteinExistence type="inferred from homology"/>
<evidence type="ECO:0000256" key="2">
    <source>
        <dbReference type="ARBA" id="ARBA00004609"/>
    </source>
</evidence>
<keyword evidence="6" id="KW-0472">Membrane</keyword>
<evidence type="ECO:0000256" key="8">
    <source>
        <dbReference type="ARBA" id="ARBA00023121"/>
    </source>
</evidence>
<keyword evidence="8" id="KW-0446">Lipid-binding</keyword>
<evidence type="ECO:0000256" key="13">
    <source>
        <dbReference type="SAM" id="SignalP"/>
    </source>
</evidence>
<dbReference type="EMBL" id="VOIH02000001">
    <property type="protein sequence ID" value="KAF3457109.1"/>
    <property type="molecule type" value="Genomic_DNA"/>
</dbReference>
<evidence type="ECO:0000256" key="7">
    <source>
        <dbReference type="ARBA" id="ARBA00022729"/>
    </source>
</evidence>
<keyword evidence="10" id="KW-0325">Glycoprotein</keyword>
<evidence type="ECO:0000256" key="10">
    <source>
        <dbReference type="ARBA" id="ARBA00023180"/>
    </source>
</evidence>
<gene>
    <name evidence="15" type="ORF">FNV43_RR01766</name>
</gene>
<organism evidence="15 16">
    <name type="scientific">Rhamnella rubrinervis</name>
    <dbReference type="NCBI Taxonomy" id="2594499"/>
    <lineage>
        <taxon>Eukaryota</taxon>
        <taxon>Viridiplantae</taxon>
        <taxon>Streptophyta</taxon>
        <taxon>Embryophyta</taxon>
        <taxon>Tracheophyta</taxon>
        <taxon>Spermatophyta</taxon>
        <taxon>Magnoliopsida</taxon>
        <taxon>eudicotyledons</taxon>
        <taxon>Gunneridae</taxon>
        <taxon>Pentapetalae</taxon>
        <taxon>rosids</taxon>
        <taxon>fabids</taxon>
        <taxon>Rosales</taxon>
        <taxon>Rhamnaceae</taxon>
        <taxon>rhamnoid group</taxon>
        <taxon>Rhamneae</taxon>
        <taxon>Rhamnella</taxon>
    </lineage>
</organism>
<evidence type="ECO:0000256" key="5">
    <source>
        <dbReference type="ARBA" id="ARBA00022475"/>
    </source>
</evidence>
<dbReference type="SUPFAM" id="SSF47699">
    <property type="entry name" value="Bifunctional inhibitor/lipid-transfer protein/seed storage 2S albumin"/>
    <property type="match status" value="1"/>
</dbReference>
<feature type="domain" description="Bifunctional inhibitor/plant lipid transfer protein/seed storage helical" evidence="14">
    <location>
        <begin position="29"/>
        <end position="109"/>
    </location>
</feature>
<evidence type="ECO:0000256" key="6">
    <source>
        <dbReference type="ARBA" id="ARBA00022622"/>
    </source>
</evidence>
<feature type="region of interest" description="Disordered" evidence="12">
    <location>
        <begin position="111"/>
        <end position="196"/>
    </location>
</feature>
<name>A0A8K0HSZ6_9ROSA</name>
<dbReference type="InterPro" id="IPR036312">
    <property type="entry name" value="Bifun_inhib/LTP/seed_sf"/>
</dbReference>
<evidence type="ECO:0000313" key="16">
    <source>
        <dbReference type="Proteomes" id="UP000796880"/>
    </source>
</evidence>
<comment type="similarity">
    <text evidence="3">Belongs to the plant LTP family.</text>
</comment>
<keyword evidence="7 13" id="KW-0732">Signal</keyword>
<protein>
    <recommendedName>
        <fullName evidence="14">Bifunctional inhibitor/plant lipid transfer protein/seed storage helical domain-containing protein</fullName>
    </recommendedName>
</protein>
<dbReference type="InterPro" id="IPR043325">
    <property type="entry name" value="LTSS"/>
</dbReference>
<keyword evidence="4" id="KW-0813">Transport</keyword>
<keyword evidence="5" id="KW-1003">Cell membrane</keyword>
<comment type="function">
    <text evidence="1">Plant non-specific lipid-transfer proteins transfer phospholipids as well as galactolipids across membranes. May play a role in wax or cutin deposition in the cell walls of expanding epidermal cells and certain secretory tissues.</text>
</comment>